<protein>
    <submittedName>
        <fullName evidence="2">Putative transglycosylase</fullName>
    </submittedName>
</protein>
<sequence length="184" mass="20786">MNLNSERVVHANRLGQEFEIDPPLIYAICERESRGNQWAIRPEVGYPYVWDVHAWRPFRTLTTEERFSKTPPKDFAYLAGSRTQEWLLQQSSIGRGQIMGANARAAGFKEPFLTALCDPWTGTYYAVKHLAGLLKRFGFPGGVSAYNHGVPHGKNDPYLVEEGVNPGVLVWLERIKAAWPKEAA</sequence>
<dbReference type="Pfam" id="PF01464">
    <property type="entry name" value="SLT"/>
    <property type="match status" value="1"/>
</dbReference>
<accession>A0A6M3LV46</accession>
<reference evidence="2" key="1">
    <citation type="submission" date="2020-03" db="EMBL/GenBank/DDBJ databases">
        <title>The deep terrestrial virosphere.</title>
        <authorList>
            <person name="Holmfeldt K."/>
            <person name="Nilsson E."/>
            <person name="Simone D."/>
            <person name="Lopez-Fernandez M."/>
            <person name="Wu X."/>
            <person name="de Brujin I."/>
            <person name="Lundin D."/>
            <person name="Andersson A."/>
            <person name="Bertilsson S."/>
            <person name="Dopson M."/>
        </authorList>
    </citation>
    <scope>NUCLEOTIDE SEQUENCE</scope>
    <source>
        <strain evidence="2">MM415B08509</strain>
    </source>
</reference>
<evidence type="ECO:0000313" key="2">
    <source>
        <dbReference type="EMBL" id="QJA96465.1"/>
    </source>
</evidence>
<proteinExistence type="predicted"/>
<dbReference type="InterPro" id="IPR023346">
    <property type="entry name" value="Lysozyme-like_dom_sf"/>
</dbReference>
<dbReference type="EMBL" id="MT143403">
    <property type="protein sequence ID" value="QJA96465.1"/>
    <property type="molecule type" value="Genomic_DNA"/>
</dbReference>
<dbReference type="InterPro" id="IPR008258">
    <property type="entry name" value="Transglycosylase_SLT_dom_1"/>
</dbReference>
<name>A0A6M3LV46_9ZZZZ</name>
<gene>
    <name evidence="2" type="ORF">MM415B08509_0003</name>
</gene>
<organism evidence="2">
    <name type="scientific">viral metagenome</name>
    <dbReference type="NCBI Taxonomy" id="1070528"/>
    <lineage>
        <taxon>unclassified sequences</taxon>
        <taxon>metagenomes</taxon>
        <taxon>organismal metagenomes</taxon>
    </lineage>
</organism>
<evidence type="ECO:0000259" key="1">
    <source>
        <dbReference type="Pfam" id="PF01464"/>
    </source>
</evidence>
<dbReference type="Gene3D" id="1.10.530.10">
    <property type="match status" value="1"/>
</dbReference>
<dbReference type="AlphaFoldDB" id="A0A6M3LV46"/>
<feature type="domain" description="Transglycosylase SLT" evidence="1">
    <location>
        <begin position="14"/>
        <end position="150"/>
    </location>
</feature>
<dbReference type="SUPFAM" id="SSF53955">
    <property type="entry name" value="Lysozyme-like"/>
    <property type="match status" value="1"/>
</dbReference>